<evidence type="ECO:0000313" key="1">
    <source>
        <dbReference type="EMBL" id="RJO72168.1"/>
    </source>
</evidence>
<dbReference type="AlphaFoldDB" id="A0A3A4KAR8"/>
<reference evidence="1 2" key="1">
    <citation type="submission" date="2018-09" db="EMBL/GenBank/DDBJ databases">
        <title>YIM PH21274 draft genome.</title>
        <authorList>
            <person name="Miao C."/>
        </authorList>
    </citation>
    <scope>NUCLEOTIDE SEQUENCE [LARGE SCALE GENOMIC DNA]</scope>
    <source>
        <strain evidence="1 2">YIM PH 21724</strain>
    </source>
</reference>
<sequence length="77" mass="8108">MGTGNGKVFEAPSEGLITYVLIRLLGWEPEAKPAPLEPISVLPALPVADHTGRTLEEILYMLRDGLAAAKAAPEGAL</sequence>
<organism evidence="1 2">
    <name type="scientific">Nocardia panacis</name>
    <dbReference type="NCBI Taxonomy" id="2340916"/>
    <lineage>
        <taxon>Bacteria</taxon>
        <taxon>Bacillati</taxon>
        <taxon>Actinomycetota</taxon>
        <taxon>Actinomycetes</taxon>
        <taxon>Mycobacteriales</taxon>
        <taxon>Nocardiaceae</taxon>
        <taxon>Nocardia</taxon>
    </lineage>
</organism>
<proteinExistence type="predicted"/>
<evidence type="ECO:0000313" key="2">
    <source>
        <dbReference type="Proteomes" id="UP000266677"/>
    </source>
</evidence>
<dbReference type="EMBL" id="QZFU01000029">
    <property type="protein sequence ID" value="RJO72168.1"/>
    <property type="molecule type" value="Genomic_DNA"/>
</dbReference>
<comment type="caution">
    <text evidence="1">The sequence shown here is derived from an EMBL/GenBank/DDBJ whole genome shotgun (WGS) entry which is preliminary data.</text>
</comment>
<keyword evidence="2" id="KW-1185">Reference proteome</keyword>
<accession>A0A3A4KAR8</accession>
<dbReference type="Proteomes" id="UP000266677">
    <property type="component" value="Unassembled WGS sequence"/>
</dbReference>
<name>A0A3A4KAR8_9NOCA</name>
<gene>
    <name evidence="1" type="ORF">D5S18_23670</name>
</gene>
<protein>
    <submittedName>
        <fullName evidence="1">Uncharacterized protein</fullName>
    </submittedName>
</protein>